<evidence type="ECO:0000256" key="4">
    <source>
        <dbReference type="SAM" id="Phobius"/>
    </source>
</evidence>
<dbReference type="SMART" id="SM00032">
    <property type="entry name" value="CCP"/>
    <property type="match status" value="1"/>
</dbReference>
<dbReference type="InterPro" id="IPR035976">
    <property type="entry name" value="Sushi/SCR/CCP_sf"/>
</dbReference>
<evidence type="ECO:0000256" key="3">
    <source>
        <dbReference type="SAM" id="MobiDB-lite"/>
    </source>
</evidence>
<dbReference type="AlphaFoldDB" id="A0A433UD34"/>
<evidence type="ECO:0000256" key="1">
    <source>
        <dbReference type="ARBA" id="ARBA00023157"/>
    </source>
</evidence>
<accession>A0A433UD34</accession>
<dbReference type="CDD" id="cd00033">
    <property type="entry name" value="CCP"/>
    <property type="match status" value="1"/>
</dbReference>
<dbReference type="EMBL" id="RQTK01000006">
    <property type="protein sequence ID" value="RUS91787.1"/>
    <property type="molecule type" value="Genomic_DNA"/>
</dbReference>
<keyword evidence="1" id="KW-1015">Disulfide bond</keyword>
<comment type="caution">
    <text evidence="2">Lacks conserved residue(s) required for the propagation of feature annotation.</text>
</comment>
<dbReference type="Proteomes" id="UP000271974">
    <property type="component" value="Unassembled WGS sequence"/>
</dbReference>
<organism evidence="6 7">
    <name type="scientific">Elysia chlorotica</name>
    <name type="common">Eastern emerald elysia</name>
    <name type="synonym">Sea slug</name>
    <dbReference type="NCBI Taxonomy" id="188477"/>
    <lineage>
        <taxon>Eukaryota</taxon>
        <taxon>Metazoa</taxon>
        <taxon>Spiralia</taxon>
        <taxon>Lophotrochozoa</taxon>
        <taxon>Mollusca</taxon>
        <taxon>Gastropoda</taxon>
        <taxon>Heterobranchia</taxon>
        <taxon>Euthyneura</taxon>
        <taxon>Panpulmonata</taxon>
        <taxon>Sacoglossa</taxon>
        <taxon>Placobranchoidea</taxon>
        <taxon>Plakobranchidae</taxon>
        <taxon>Elysia</taxon>
    </lineage>
</organism>
<dbReference type="PROSITE" id="PS50923">
    <property type="entry name" value="SUSHI"/>
    <property type="match status" value="1"/>
</dbReference>
<comment type="caution">
    <text evidence="6">The sequence shown here is derived from an EMBL/GenBank/DDBJ whole genome shotgun (WGS) entry which is preliminary data.</text>
</comment>
<evidence type="ECO:0000256" key="2">
    <source>
        <dbReference type="PROSITE-ProRule" id="PRU00302"/>
    </source>
</evidence>
<protein>
    <recommendedName>
        <fullName evidence="5">Sushi domain-containing protein</fullName>
    </recommendedName>
</protein>
<evidence type="ECO:0000259" key="5">
    <source>
        <dbReference type="PROSITE" id="PS50923"/>
    </source>
</evidence>
<keyword evidence="4" id="KW-0472">Membrane</keyword>
<keyword evidence="4" id="KW-0812">Transmembrane</keyword>
<feature type="region of interest" description="Disordered" evidence="3">
    <location>
        <begin position="267"/>
        <end position="288"/>
    </location>
</feature>
<dbReference type="InterPro" id="IPR000436">
    <property type="entry name" value="Sushi_SCR_CCP_dom"/>
</dbReference>
<feature type="compositionally biased region" description="Basic and acidic residues" evidence="3">
    <location>
        <begin position="267"/>
        <end position="282"/>
    </location>
</feature>
<dbReference type="Gene3D" id="2.10.70.10">
    <property type="entry name" value="Complement Module, domain 1"/>
    <property type="match status" value="1"/>
</dbReference>
<feature type="domain" description="Sushi" evidence="5">
    <location>
        <begin position="39"/>
        <end position="101"/>
    </location>
</feature>
<dbReference type="Pfam" id="PF00084">
    <property type="entry name" value="Sushi"/>
    <property type="match status" value="1"/>
</dbReference>
<keyword evidence="4" id="KW-1133">Transmembrane helix</keyword>
<keyword evidence="7" id="KW-1185">Reference proteome</keyword>
<gene>
    <name evidence="6" type="ORF">EGW08_000495</name>
</gene>
<evidence type="ECO:0000313" key="7">
    <source>
        <dbReference type="Proteomes" id="UP000271974"/>
    </source>
</evidence>
<name>A0A433UD34_ELYCH</name>
<feature type="transmembrane region" description="Helical" evidence="4">
    <location>
        <begin position="114"/>
        <end position="135"/>
    </location>
</feature>
<reference evidence="6 7" key="1">
    <citation type="submission" date="2019-01" db="EMBL/GenBank/DDBJ databases">
        <title>A draft genome assembly of the solar-powered sea slug Elysia chlorotica.</title>
        <authorList>
            <person name="Cai H."/>
            <person name="Li Q."/>
            <person name="Fang X."/>
            <person name="Li J."/>
            <person name="Curtis N.E."/>
            <person name="Altenburger A."/>
            <person name="Shibata T."/>
            <person name="Feng M."/>
            <person name="Maeda T."/>
            <person name="Schwartz J.A."/>
            <person name="Shigenobu S."/>
            <person name="Lundholm N."/>
            <person name="Nishiyama T."/>
            <person name="Yang H."/>
            <person name="Hasebe M."/>
            <person name="Li S."/>
            <person name="Pierce S.K."/>
            <person name="Wang J."/>
        </authorList>
    </citation>
    <scope>NUCLEOTIDE SEQUENCE [LARGE SCALE GENOMIC DNA]</scope>
    <source>
        <strain evidence="6">EC2010</strain>
        <tissue evidence="6">Whole organism of an adult</tissue>
    </source>
</reference>
<sequence>MNVNCTNNTGISGATVFSGMQNSLSDVCIKLKNYQDGIHRCPEPNEFMTTHWKFGYSHLEYADSQTLRFRCLDYYRLDTGHLVWNCLPNGTWSGAQPVCAPVSKRNKWDVMKEIVFTSLGIALVLLLIDFMLWKIRKFKKRDERRQKMLSIAASCEADFPPKPLSKIESSVDARRRVHSSFRVAQPGSLRNSMRLSFTSKTSFESSEPVVRPKQFFGGSPGGPGVQAGPSRPTLINAPESAVQLADDLPRRAMASFLATRPTRWLTGKRESLVSRSSSEKPDSGTSVW</sequence>
<dbReference type="SUPFAM" id="SSF57535">
    <property type="entry name" value="Complement control module/SCR domain"/>
    <property type="match status" value="1"/>
</dbReference>
<keyword evidence="2" id="KW-0768">Sushi</keyword>
<evidence type="ECO:0000313" key="6">
    <source>
        <dbReference type="EMBL" id="RUS91787.1"/>
    </source>
</evidence>
<proteinExistence type="predicted"/>